<protein>
    <submittedName>
        <fullName evidence="2">Uncharacterized protein</fullName>
    </submittedName>
</protein>
<name>A0A914UZK7_9BILA</name>
<dbReference type="AlphaFoldDB" id="A0A914UZK7"/>
<reference evidence="2" key="1">
    <citation type="submission" date="2022-11" db="UniProtKB">
        <authorList>
            <consortium name="WormBaseParasite"/>
        </authorList>
    </citation>
    <scope>IDENTIFICATION</scope>
</reference>
<keyword evidence="1" id="KW-1185">Reference proteome</keyword>
<evidence type="ECO:0000313" key="2">
    <source>
        <dbReference type="WBParaSite" id="PSAMB.scaffold13947size2059.g35786.t1"/>
    </source>
</evidence>
<dbReference type="Proteomes" id="UP000887566">
    <property type="component" value="Unplaced"/>
</dbReference>
<dbReference type="WBParaSite" id="PSAMB.scaffold13947size2059.g35786.t1">
    <property type="protein sequence ID" value="PSAMB.scaffold13947size2059.g35786.t1"/>
    <property type="gene ID" value="PSAMB.scaffold13947size2059.g35786"/>
</dbReference>
<evidence type="ECO:0000313" key="1">
    <source>
        <dbReference type="Proteomes" id="UP000887566"/>
    </source>
</evidence>
<proteinExistence type="predicted"/>
<sequence>MTWSLLLAFGAIGRRNLLESNKTGGSIFVHTDNDACGSRVERLAAPPALTGAPCVEAKRRRSTRRQCTYDFHKEICEEIAQCPLLFAHACLLSLPAAPGSICSRVVLSDAENKGPTTSSFVTFRRGDLETGLTPYVPTTLTVRLQRRRRHSCGSGRLSTTFYESQRVRVRSVTKAITRNFLPPTQQGGP</sequence>
<organism evidence="1 2">
    <name type="scientific">Plectus sambesii</name>
    <dbReference type="NCBI Taxonomy" id="2011161"/>
    <lineage>
        <taxon>Eukaryota</taxon>
        <taxon>Metazoa</taxon>
        <taxon>Ecdysozoa</taxon>
        <taxon>Nematoda</taxon>
        <taxon>Chromadorea</taxon>
        <taxon>Plectida</taxon>
        <taxon>Plectina</taxon>
        <taxon>Plectoidea</taxon>
        <taxon>Plectidae</taxon>
        <taxon>Plectus</taxon>
    </lineage>
</organism>
<accession>A0A914UZK7</accession>